<sequence>MHTTLSTQARVYLHPAAATSPQAVRDIEVATGRLAFTDPTTRTIRLMPLVAPVHCLAQPGGAA</sequence>
<dbReference type="EMBL" id="JACHXP010000021">
    <property type="protein sequence ID" value="MBB3192076.1"/>
    <property type="molecule type" value="Genomic_DNA"/>
</dbReference>
<comment type="caution">
    <text evidence="1">The sequence shown here is derived from an EMBL/GenBank/DDBJ whole genome shotgun (WGS) entry which is preliminary data.</text>
</comment>
<name>A0A839VI60_9GAMM</name>
<reference evidence="1 2" key="1">
    <citation type="submission" date="2020-08" db="EMBL/GenBank/DDBJ databases">
        <title>Genomic Encyclopedia of Type Strains, Phase III (KMG-III): the genomes of soil and plant-associated and newly described type strains.</title>
        <authorList>
            <person name="Whitman W."/>
        </authorList>
    </citation>
    <scope>NUCLEOTIDE SEQUENCE [LARGE SCALE GENOMIC DNA]</scope>
    <source>
        <strain evidence="1 2">CECT 7282</strain>
    </source>
</reference>
<dbReference type="AlphaFoldDB" id="A0A839VI60"/>
<dbReference type="RefSeq" id="WP_183327352.1">
    <property type="nucleotide sequence ID" value="NZ_JACHXP010000021.1"/>
</dbReference>
<evidence type="ECO:0000313" key="1">
    <source>
        <dbReference type="EMBL" id="MBB3192076.1"/>
    </source>
</evidence>
<protein>
    <submittedName>
        <fullName evidence="1">Uncharacterized protein</fullName>
    </submittedName>
</protein>
<dbReference type="Proteomes" id="UP000547614">
    <property type="component" value="Unassembled WGS sequence"/>
</dbReference>
<keyword evidence="2" id="KW-1185">Reference proteome</keyword>
<proteinExistence type="predicted"/>
<organism evidence="1 2">
    <name type="scientific">Halomonas cerina</name>
    <dbReference type="NCBI Taxonomy" id="447424"/>
    <lineage>
        <taxon>Bacteria</taxon>
        <taxon>Pseudomonadati</taxon>
        <taxon>Pseudomonadota</taxon>
        <taxon>Gammaproteobacteria</taxon>
        <taxon>Oceanospirillales</taxon>
        <taxon>Halomonadaceae</taxon>
        <taxon>Halomonas</taxon>
    </lineage>
</organism>
<gene>
    <name evidence="1" type="ORF">FHR94_003352</name>
</gene>
<accession>A0A839VI60</accession>
<evidence type="ECO:0000313" key="2">
    <source>
        <dbReference type="Proteomes" id="UP000547614"/>
    </source>
</evidence>